<accession>A0A9W9MTS0</accession>
<feature type="chain" id="PRO_5040837062" description="SRR1-like domain-containing protein" evidence="1">
    <location>
        <begin position="24"/>
        <end position="209"/>
    </location>
</feature>
<evidence type="ECO:0000313" key="2">
    <source>
        <dbReference type="EMBL" id="KAJ5207331.1"/>
    </source>
</evidence>
<feature type="signal peptide" evidence="1">
    <location>
        <begin position="1"/>
        <end position="23"/>
    </location>
</feature>
<comment type="caution">
    <text evidence="2">The sequence shown here is derived from an EMBL/GenBank/DDBJ whole genome shotgun (WGS) entry which is preliminary data.</text>
</comment>
<protein>
    <recommendedName>
        <fullName evidence="4">SRR1-like domain-containing protein</fullName>
    </recommendedName>
</protein>
<dbReference type="Proteomes" id="UP001150879">
    <property type="component" value="Unassembled WGS sequence"/>
</dbReference>
<reference evidence="2" key="2">
    <citation type="journal article" date="2023" name="IMA Fungus">
        <title>Comparative genomic study of the Penicillium genus elucidates a diverse pangenome and 15 lateral gene transfer events.</title>
        <authorList>
            <person name="Petersen C."/>
            <person name="Sorensen T."/>
            <person name="Nielsen M.R."/>
            <person name="Sondergaard T.E."/>
            <person name="Sorensen J.L."/>
            <person name="Fitzpatrick D.A."/>
            <person name="Frisvad J.C."/>
            <person name="Nielsen K.L."/>
        </authorList>
    </citation>
    <scope>NUCLEOTIDE SEQUENCE</scope>
    <source>
        <strain evidence="2">IBT 16849</strain>
    </source>
</reference>
<evidence type="ECO:0008006" key="4">
    <source>
        <dbReference type="Google" id="ProtNLM"/>
    </source>
</evidence>
<name>A0A9W9MTS0_9EURO</name>
<proteinExistence type="predicted"/>
<evidence type="ECO:0000313" key="3">
    <source>
        <dbReference type="Proteomes" id="UP001150879"/>
    </source>
</evidence>
<dbReference type="EMBL" id="JAPQKP010000002">
    <property type="protein sequence ID" value="KAJ5207331.1"/>
    <property type="molecule type" value="Genomic_DNA"/>
</dbReference>
<gene>
    <name evidence="2" type="ORF">N7472_003779</name>
</gene>
<dbReference type="AlphaFoldDB" id="A0A9W9MTS0"/>
<keyword evidence="1" id="KW-0732">Signal</keyword>
<reference evidence="2" key="1">
    <citation type="submission" date="2022-11" db="EMBL/GenBank/DDBJ databases">
        <authorList>
            <person name="Petersen C."/>
        </authorList>
    </citation>
    <scope>NUCLEOTIDE SEQUENCE</scope>
    <source>
        <strain evidence="2">IBT 16849</strain>
    </source>
</reference>
<keyword evidence="3" id="KW-1185">Reference proteome</keyword>
<organism evidence="2 3">
    <name type="scientific">Penicillium cf. griseofulvum</name>
    <dbReference type="NCBI Taxonomy" id="2972120"/>
    <lineage>
        <taxon>Eukaryota</taxon>
        <taxon>Fungi</taxon>
        <taxon>Dikarya</taxon>
        <taxon>Ascomycota</taxon>
        <taxon>Pezizomycotina</taxon>
        <taxon>Eurotiomycetes</taxon>
        <taxon>Eurotiomycetidae</taxon>
        <taxon>Eurotiales</taxon>
        <taxon>Aspergillaceae</taxon>
        <taxon>Penicillium</taxon>
    </lineage>
</organism>
<sequence length="209" mass="23892">MTSLLRALLAPLVKSWLVGLEEAFFPLQIEHLVLKRARDTKLPVLADYIQNSAAKQSPEWRNLEAILKLVTTHKIIKVVGIASESMELGPNGEQCTLCSTVQHSIMITIKESIEEKSEQQIRCYFQDRRYTAVDHWALTQHGCEALPEIDNNCILFSCCPALPLKESTVDFARPAMIKEYDCHELRDIHEVEEAFFKSHLVVYIRRKVG</sequence>
<evidence type="ECO:0000256" key="1">
    <source>
        <dbReference type="SAM" id="SignalP"/>
    </source>
</evidence>